<dbReference type="InterPro" id="IPR046373">
    <property type="entry name" value="Acyl-CoA_Oxase/DH_mid-dom_sf"/>
</dbReference>
<dbReference type="RefSeq" id="WP_040737164.1">
    <property type="nucleotide sequence ID" value="NZ_QJKF01000005.1"/>
</dbReference>
<comment type="caution">
    <text evidence="6">The sequence shown here is derived from an EMBL/GenBank/DDBJ whole genome shotgun (WGS) entry which is preliminary data.</text>
</comment>
<dbReference type="OrthoDB" id="5427839at2"/>
<comment type="similarity">
    <text evidence="2">Belongs to the acyl-CoA dehydrogenase family.</text>
</comment>
<keyword evidence="4" id="KW-0274">FAD</keyword>
<comment type="cofactor">
    <cofactor evidence="1">
        <name>FAD</name>
        <dbReference type="ChEBI" id="CHEBI:57692"/>
    </cofactor>
</comment>
<dbReference type="InterPro" id="IPR037069">
    <property type="entry name" value="AcylCoA_DH/ox_N_sf"/>
</dbReference>
<dbReference type="PANTHER" id="PTHR43884:SF19">
    <property type="entry name" value="ACYL-COA DEHYDROGENASE FADE4-RELATED"/>
    <property type="match status" value="1"/>
</dbReference>
<organism evidence="6 7">
    <name type="scientific">Nocardia tenerifensis</name>
    <dbReference type="NCBI Taxonomy" id="228006"/>
    <lineage>
        <taxon>Bacteria</taxon>
        <taxon>Bacillati</taxon>
        <taxon>Actinomycetota</taxon>
        <taxon>Actinomycetes</taxon>
        <taxon>Mycobacteriales</taxon>
        <taxon>Nocardiaceae</taxon>
        <taxon>Nocardia</taxon>
    </lineage>
</organism>
<dbReference type="InterPro" id="IPR009100">
    <property type="entry name" value="AcylCoA_DH/oxidase_NM_dom_sf"/>
</dbReference>
<dbReference type="AlphaFoldDB" id="A0A318K0T6"/>
<accession>A0A318K0T6</accession>
<dbReference type="Gene3D" id="1.20.140.10">
    <property type="entry name" value="Butyryl-CoA Dehydrogenase, subunit A, domain 3"/>
    <property type="match status" value="1"/>
</dbReference>
<gene>
    <name evidence="6" type="ORF">DFR70_10570</name>
</gene>
<dbReference type="SUPFAM" id="SSF56645">
    <property type="entry name" value="Acyl-CoA dehydrogenase NM domain-like"/>
    <property type="match status" value="1"/>
</dbReference>
<evidence type="ECO:0000256" key="3">
    <source>
        <dbReference type="ARBA" id="ARBA00022630"/>
    </source>
</evidence>
<dbReference type="Pfam" id="PF00441">
    <property type="entry name" value="Acyl-CoA_dh_1"/>
    <property type="match status" value="1"/>
</dbReference>
<keyword evidence="3" id="KW-0285">Flavoprotein</keyword>
<evidence type="ECO:0000313" key="6">
    <source>
        <dbReference type="EMBL" id="PXX63888.1"/>
    </source>
</evidence>
<feature type="domain" description="Acyl-CoA dehydrogenase/oxidase C-terminal" evidence="5">
    <location>
        <begin position="255"/>
        <end position="402"/>
    </location>
</feature>
<proteinExistence type="inferred from homology"/>
<dbReference type="Proteomes" id="UP000247569">
    <property type="component" value="Unassembled WGS sequence"/>
</dbReference>
<dbReference type="InterPro" id="IPR009075">
    <property type="entry name" value="AcylCo_DH/oxidase_C"/>
</dbReference>
<sequence length="583" mass="65461">MTSADPLLFNPATYDPQHFDAETRRLLRATIEWFESRGKRQLLADDADAVWTADFLDFVAKEKLFATFLTPAAYADGDENRRWDAARNAALSEIFGFYGLAYWYAEQVTILGLGPIWQSDNEEAKRKAAADLAEGQVMAFGLSEREHGADIYNTDLVLTPSEPGSADAEAGILFRANGEKYYIGNGNVASMVSVFSRRADIEGADGYVWFAADSRHENYRLLGNVVHQQMYVSTFRLENYPVRAQDILHTGPEAFSAALNTVNVGKFNLCHGGIGMVEHSFYEAITHANNRILYGNPVTEFPHVRTNFVDAYARIVAMKLFSDRAVDYFRSASLEDRRYLLFNPMTKSKVTSEGETVMTLLLDVLAAKGFEKNTYFAEVARLINTLPRLEGTVHVNVGQILKFMPNYLFNPKDYPEIGTRRDAADDEFFWHQGPARGAGKVQFADWTPAYERHADIPNVGRFFEQAQALRVLLSTAAPSGDQQKDLDFMLTIGHLFSLVVYGQLILEQAAITGLDRDLIDQIFDFQTRDFNAYATTLYGKPSATPDQQAWAASALRPPVADRARFDRVWAEVASYDGAYEMRP</sequence>
<name>A0A318K0T6_9NOCA</name>
<dbReference type="GO" id="GO:0050660">
    <property type="term" value="F:flavin adenine dinucleotide binding"/>
    <property type="evidence" value="ECO:0007669"/>
    <property type="project" value="InterPro"/>
</dbReference>
<protein>
    <submittedName>
        <fullName evidence="6">Acyl-CoA dehydrogenase</fullName>
    </submittedName>
</protein>
<dbReference type="Gene3D" id="2.40.110.10">
    <property type="entry name" value="Butyryl-CoA Dehydrogenase, subunit A, domain 2"/>
    <property type="match status" value="1"/>
</dbReference>
<evidence type="ECO:0000256" key="4">
    <source>
        <dbReference type="ARBA" id="ARBA00022827"/>
    </source>
</evidence>
<evidence type="ECO:0000313" key="7">
    <source>
        <dbReference type="Proteomes" id="UP000247569"/>
    </source>
</evidence>
<dbReference type="PANTHER" id="PTHR43884">
    <property type="entry name" value="ACYL-COA DEHYDROGENASE"/>
    <property type="match status" value="1"/>
</dbReference>
<dbReference type="Gene3D" id="1.10.540.10">
    <property type="entry name" value="Acyl-CoA dehydrogenase/oxidase, N-terminal domain"/>
    <property type="match status" value="1"/>
</dbReference>
<dbReference type="GO" id="GO:0003995">
    <property type="term" value="F:acyl-CoA dehydrogenase activity"/>
    <property type="evidence" value="ECO:0007669"/>
    <property type="project" value="TreeGrafter"/>
</dbReference>
<reference evidence="6 7" key="1">
    <citation type="submission" date="2018-05" db="EMBL/GenBank/DDBJ databases">
        <title>Genomic Encyclopedia of Type Strains, Phase IV (KMG-IV): sequencing the most valuable type-strain genomes for metagenomic binning, comparative biology and taxonomic classification.</title>
        <authorList>
            <person name="Goeker M."/>
        </authorList>
    </citation>
    <scope>NUCLEOTIDE SEQUENCE [LARGE SCALE GENOMIC DNA]</scope>
    <source>
        <strain evidence="6 7">DSM 44704</strain>
    </source>
</reference>
<dbReference type="GO" id="GO:0005886">
    <property type="term" value="C:plasma membrane"/>
    <property type="evidence" value="ECO:0007669"/>
    <property type="project" value="TreeGrafter"/>
</dbReference>
<dbReference type="SUPFAM" id="SSF47203">
    <property type="entry name" value="Acyl-CoA dehydrogenase C-terminal domain-like"/>
    <property type="match status" value="1"/>
</dbReference>
<dbReference type="EMBL" id="QJKF01000005">
    <property type="protein sequence ID" value="PXX63888.1"/>
    <property type="molecule type" value="Genomic_DNA"/>
</dbReference>
<dbReference type="InterPro" id="IPR036250">
    <property type="entry name" value="AcylCo_DH-like_C"/>
</dbReference>
<evidence type="ECO:0000256" key="2">
    <source>
        <dbReference type="ARBA" id="ARBA00009347"/>
    </source>
</evidence>
<evidence type="ECO:0000259" key="5">
    <source>
        <dbReference type="Pfam" id="PF00441"/>
    </source>
</evidence>
<keyword evidence="7" id="KW-1185">Reference proteome</keyword>
<evidence type="ECO:0000256" key="1">
    <source>
        <dbReference type="ARBA" id="ARBA00001974"/>
    </source>
</evidence>